<protein>
    <submittedName>
        <fullName evidence="2">Uncharacterized protein</fullName>
    </submittedName>
</protein>
<feature type="region of interest" description="Disordered" evidence="1">
    <location>
        <begin position="9"/>
        <end position="41"/>
    </location>
</feature>
<sequence length="108" mass="11904">MNMMLRSVLGVSSQARPTTRPTIASTLQPPSFLEPEDLLPPTPASLGKDFTNYYSIPERPPLGTKDHKYELSSDKMTKAVRTDPAETAACTLQAMSSYMIWLAQADAR</sequence>
<keyword evidence="3" id="KW-1185">Reference proteome</keyword>
<dbReference type="EMBL" id="KZ993943">
    <property type="protein sequence ID" value="RKO94299.1"/>
    <property type="molecule type" value="Genomic_DNA"/>
</dbReference>
<evidence type="ECO:0000313" key="2">
    <source>
        <dbReference type="EMBL" id="RKO94299.1"/>
    </source>
</evidence>
<dbReference type="Proteomes" id="UP000269721">
    <property type="component" value="Unassembled WGS sequence"/>
</dbReference>
<accession>A0A4P9WMJ9</accession>
<evidence type="ECO:0000313" key="3">
    <source>
        <dbReference type="Proteomes" id="UP000269721"/>
    </source>
</evidence>
<feature type="compositionally biased region" description="Polar residues" evidence="1">
    <location>
        <begin position="10"/>
        <end position="29"/>
    </location>
</feature>
<reference evidence="3" key="1">
    <citation type="journal article" date="2018" name="Nat. Microbiol.">
        <title>Leveraging single-cell genomics to expand the fungal tree of life.</title>
        <authorList>
            <person name="Ahrendt S.R."/>
            <person name="Quandt C.A."/>
            <person name="Ciobanu D."/>
            <person name="Clum A."/>
            <person name="Salamov A."/>
            <person name="Andreopoulos B."/>
            <person name="Cheng J.F."/>
            <person name="Woyke T."/>
            <person name="Pelin A."/>
            <person name="Henrissat B."/>
            <person name="Reynolds N.K."/>
            <person name="Benny G.L."/>
            <person name="Smith M.E."/>
            <person name="James T.Y."/>
            <person name="Grigoriev I.V."/>
        </authorList>
    </citation>
    <scope>NUCLEOTIDE SEQUENCE [LARGE SCALE GENOMIC DNA]</scope>
</reference>
<name>A0A4P9WMJ9_9FUNG</name>
<evidence type="ECO:0000256" key="1">
    <source>
        <dbReference type="SAM" id="MobiDB-lite"/>
    </source>
</evidence>
<gene>
    <name evidence="2" type="ORF">BDK51DRAFT_36593</name>
</gene>
<organism evidence="2 3">
    <name type="scientific">Blyttiomyces helicus</name>
    <dbReference type="NCBI Taxonomy" id="388810"/>
    <lineage>
        <taxon>Eukaryota</taxon>
        <taxon>Fungi</taxon>
        <taxon>Fungi incertae sedis</taxon>
        <taxon>Chytridiomycota</taxon>
        <taxon>Chytridiomycota incertae sedis</taxon>
        <taxon>Chytridiomycetes</taxon>
        <taxon>Chytridiomycetes incertae sedis</taxon>
        <taxon>Blyttiomyces</taxon>
    </lineage>
</organism>
<dbReference type="AlphaFoldDB" id="A0A4P9WMJ9"/>
<proteinExistence type="predicted"/>